<dbReference type="SUPFAM" id="SSF51735">
    <property type="entry name" value="NAD(P)-binding Rossmann-fold domains"/>
    <property type="match status" value="1"/>
</dbReference>
<organism evidence="4 5">
    <name type="scientific">Thyridium curvatum</name>
    <dbReference type="NCBI Taxonomy" id="1093900"/>
    <lineage>
        <taxon>Eukaryota</taxon>
        <taxon>Fungi</taxon>
        <taxon>Dikarya</taxon>
        <taxon>Ascomycota</taxon>
        <taxon>Pezizomycotina</taxon>
        <taxon>Sordariomycetes</taxon>
        <taxon>Sordariomycetidae</taxon>
        <taxon>Thyridiales</taxon>
        <taxon>Thyridiaceae</taxon>
        <taxon>Thyridium</taxon>
    </lineage>
</organism>
<name>A0A507ALW3_9PEZI</name>
<dbReference type="EMBL" id="SKBQ01000076">
    <property type="protein sequence ID" value="TPX08593.1"/>
    <property type="molecule type" value="Genomic_DNA"/>
</dbReference>
<dbReference type="PRINTS" id="PR00081">
    <property type="entry name" value="GDHRDH"/>
</dbReference>
<protein>
    <submittedName>
        <fullName evidence="4">Uncharacterized protein</fullName>
    </submittedName>
</protein>
<dbReference type="Pfam" id="PF00106">
    <property type="entry name" value="adh_short"/>
    <property type="match status" value="1"/>
</dbReference>
<dbReference type="AlphaFoldDB" id="A0A507ALW3"/>
<dbReference type="InterPro" id="IPR002347">
    <property type="entry name" value="SDR_fam"/>
</dbReference>
<proteinExistence type="inferred from homology"/>
<evidence type="ECO:0000313" key="4">
    <source>
        <dbReference type="EMBL" id="TPX08593.1"/>
    </source>
</evidence>
<comment type="similarity">
    <text evidence="1">Belongs to the short-chain dehydrogenases/reductases (SDR) family.</text>
</comment>
<dbReference type="InParanoid" id="A0A507ALW3"/>
<keyword evidence="3" id="KW-0560">Oxidoreductase</keyword>
<gene>
    <name evidence="4" type="ORF">E0L32_009932</name>
</gene>
<dbReference type="OrthoDB" id="191139at2759"/>
<evidence type="ECO:0000313" key="5">
    <source>
        <dbReference type="Proteomes" id="UP000319257"/>
    </source>
</evidence>
<dbReference type="GO" id="GO:0016491">
    <property type="term" value="F:oxidoreductase activity"/>
    <property type="evidence" value="ECO:0007669"/>
    <property type="project" value="UniProtKB-KW"/>
</dbReference>
<dbReference type="InterPro" id="IPR036291">
    <property type="entry name" value="NAD(P)-bd_dom_sf"/>
</dbReference>
<dbReference type="GeneID" id="41977379"/>
<dbReference type="STRING" id="1093900.A0A507ALW3"/>
<evidence type="ECO:0000256" key="3">
    <source>
        <dbReference type="ARBA" id="ARBA00023002"/>
    </source>
</evidence>
<dbReference type="RefSeq" id="XP_030990304.1">
    <property type="nucleotide sequence ID" value="XM_031144948.1"/>
</dbReference>
<dbReference type="PANTHER" id="PTHR24320">
    <property type="entry name" value="RETINOL DEHYDROGENASE"/>
    <property type="match status" value="1"/>
</dbReference>
<comment type="caution">
    <text evidence="4">The sequence shown here is derived from an EMBL/GenBank/DDBJ whole genome shotgun (WGS) entry which is preliminary data.</text>
</comment>
<keyword evidence="5" id="KW-1185">Reference proteome</keyword>
<evidence type="ECO:0000256" key="1">
    <source>
        <dbReference type="ARBA" id="ARBA00006484"/>
    </source>
</evidence>
<dbReference type="Gene3D" id="3.40.50.720">
    <property type="entry name" value="NAD(P)-binding Rossmann-like Domain"/>
    <property type="match status" value="1"/>
</dbReference>
<reference evidence="4 5" key="1">
    <citation type="submission" date="2019-06" db="EMBL/GenBank/DDBJ databases">
        <title>Draft genome sequence of the filamentous fungus Phialemoniopsis curvata isolated from diesel fuel.</title>
        <authorList>
            <person name="Varaljay V.A."/>
            <person name="Lyon W.J."/>
            <person name="Crouch A.L."/>
            <person name="Drake C.E."/>
            <person name="Hollomon J.M."/>
            <person name="Nadeau L.J."/>
            <person name="Nunn H.S."/>
            <person name="Stevenson B.S."/>
            <person name="Bojanowski C.L."/>
            <person name="Crookes-Goodson W.J."/>
        </authorList>
    </citation>
    <scope>NUCLEOTIDE SEQUENCE [LARGE SCALE GENOMIC DNA]</scope>
    <source>
        <strain evidence="4 5">D216</strain>
    </source>
</reference>
<evidence type="ECO:0000256" key="2">
    <source>
        <dbReference type="ARBA" id="ARBA00022857"/>
    </source>
</evidence>
<dbReference type="Proteomes" id="UP000319257">
    <property type="component" value="Unassembled WGS sequence"/>
</dbReference>
<keyword evidence="2" id="KW-0521">NADP</keyword>
<dbReference type="PANTHER" id="PTHR24320:SF236">
    <property type="entry name" value="SHORT-CHAIN DEHYDROGENASE-RELATED"/>
    <property type="match status" value="1"/>
</dbReference>
<sequence length="325" mass="36018">MDRLWCMIRHTFNAKPTITEKNLRDLKDNVYIVTGSNAGVGKELAQILYSRNAKVYLAARSEEKTLKAINDIKTTVPNSEGQLVYLHLDLADLATIKPSAEEFLRKEKRLNVLFNNAGVGFPAAGSKTKQGLELQLGVNCVGPFLFTKLLTPILAETAKTEPEGATRVVWVSSSAVFGVSPVGLTENLDYHRDRSSSEKYLISKIGNFWHSSEYAKRQRANGIVSVSLNPGNLRSELWRTQGAFASWFLNTFILHPTIFGAYTELYAGFSPDISMANTGSFLAPWGRLSNVTKDLTKSITPQSQGGTGASEKFWDWTEGQIKPYQ</sequence>
<accession>A0A507ALW3</accession>